<accession>A0A7J0DCT7</accession>
<comment type="caution">
    <text evidence="7">The sequence shown here is derived from an EMBL/GenBank/DDBJ whole genome shotgun (WGS) entry which is preliminary data.</text>
</comment>
<evidence type="ECO:0000256" key="1">
    <source>
        <dbReference type="ARBA" id="ARBA00000085"/>
    </source>
</evidence>
<proteinExistence type="predicted"/>
<evidence type="ECO:0000256" key="4">
    <source>
        <dbReference type="ARBA" id="ARBA00022777"/>
    </source>
</evidence>
<dbReference type="GO" id="GO:0000160">
    <property type="term" value="P:phosphorelay signal transduction system"/>
    <property type="evidence" value="ECO:0007669"/>
    <property type="project" value="UniProtKB-KW"/>
</dbReference>
<keyword evidence="8" id="KW-1185">Reference proteome</keyword>
<organism evidence="7 8">
    <name type="scientific">Actinidia rufa</name>
    <dbReference type="NCBI Taxonomy" id="165716"/>
    <lineage>
        <taxon>Eukaryota</taxon>
        <taxon>Viridiplantae</taxon>
        <taxon>Streptophyta</taxon>
        <taxon>Embryophyta</taxon>
        <taxon>Tracheophyta</taxon>
        <taxon>Spermatophyta</taxon>
        <taxon>Magnoliopsida</taxon>
        <taxon>eudicotyledons</taxon>
        <taxon>Gunneridae</taxon>
        <taxon>Pentapetalae</taxon>
        <taxon>asterids</taxon>
        <taxon>Ericales</taxon>
        <taxon>Actinidiaceae</taxon>
        <taxon>Actinidia</taxon>
    </lineage>
</organism>
<dbReference type="PANTHER" id="PTHR43711:SF1">
    <property type="entry name" value="HISTIDINE KINASE 1"/>
    <property type="match status" value="1"/>
</dbReference>
<feature type="compositionally biased region" description="Basic and acidic residues" evidence="6">
    <location>
        <begin position="199"/>
        <end position="217"/>
    </location>
</feature>
<dbReference type="EC" id="2.7.13.3" evidence="2"/>
<evidence type="ECO:0000313" key="7">
    <source>
        <dbReference type="EMBL" id="GFS32610.1"/>
    </source>
</evidence>
<sequence>MGIRHGGTDLGLCIVRTLVNKMGGEFKVAKKNGPGIDPSKWESGFESFELVDPLATRTQADLYNFCIKHGGTVTPGSFSLIKRNHMKRYCKKDNKELIQANGNQVNKIGGEIKVVKKNGPVTVFKNSLQELLIDLLTAVVLPLADYMQDYQMTSWDSEVKEGCTSTDLSPEQNPVRVPVQALDDASSIEVLSPQVVNLQKKEEMQESSSEKKLEKTEGISGRR</sequence>
<dbReference type="Proteomes" id="UP000585474">
    <property type="component" value="Unassembled WGS sequence"/>
</dbReference>
<keyword evidence="5" id="KW-0902">Two-component regulatory system</keyword>
<dbReference type="EMBL" id="BJWL01000168">
    <property type="protein sequence ID" value="GFS32610.1"/>
    <property type="molecule type" value="Genomic_DNA"/>
</dbReference>
<dbReference type="PANTHER" id="PTHR43711">
    <property type="entry name" value="TWO-COMPONENT HISTIDINE KINASE"/>
    <property type="match status" value="1"/>
</dbReference>
<evidence type="ECO:0000256" key="3">
    <source>
        <dbReference type="ARBA" id="ARBA00022679"/>
    </source>
</evidence>
<gene>
    <name evidence="7" type="ORF">Acr_00g0023490</name>
</gene>
<reference evidence="8" key="1">
    <citation type="submission" date="2019-07" db="EMBL/GenBank/DDBJ databases">
        <title>De Novo Assembly of kiwifruit Actinidia rufa.</title>
        <authorList>
            <person name="Sugita-Konishi S."/>
            <person name="Sato K."/>
            <person name="Mori E."/>
            <person name="Abe Y."/>
            <person name="Kisaki G."/>
            <person name="Hamano K."/>
            <person name="Suezawa K."/>
            <person name="Otani M."/>
            <person name="Fukuda T."/>
            <person name="Manabe T."/>
            <person name="Gomi K."/>
            <person name="Tabuchi M."/>
            <person name="Akimitsu K."/>
            <person name="Kataoka I."/>
        </authorList>
    </citation>
    <scope>NUCLEOTIDE SEQUENCE [LARGE SCALE GENOMIC DNA]</scope>
    <source>
        <strain evidence="8">cv. Fuchu</strain>
    </source>
</reference>
<evidence type="ECO:0000256" key="2">
    <source>
        <dbReference type="ARBA" id="ARBA00012438"/>
    </source>
</evidence>
<evidence type="ECO:0000256" key="6">
    <source>
        <dbReference type="SAM" id="MobiDB-lite"/>
    </source>
</evidence>
<keyword evidence="4 7" id="KW-0418">Kinase</keyword>
<keyword evidence="3" id="KW-0808">Transferase</keyword>
<name>A0A7J0DCT7_9ERIC</name>
<feature type="region of interest" description="Disordered" evidence="6">
    <location>
        <begin position="199"/>
        <end position="223"/>
    </location>
</feature>
<evidence type="ECO:0000313" key="8">
    <source>
        <dbReference type="Proteomes" id="UP000585474"/>
    </source>
</evidence>
<dbReference type="GO" id="GO:0004673">
    <property type="term" value="F:protein histidine kinase activity"/>
    <property type="evidence" value="ECO:0007669"/>
    <property type="project" value="UniProtKB-EC"/>
</dbReference>
<dbReference type="AlphaFoldDB" id="A0A7J0DCT7"/>
<protein>
    <recommendedName>
        <fullName evidence="2">histidine kinase</fullName>
        <ecNumber evidence="2">2.7.13.3</ecNumber>
    </recommendedName>
</protein>
<comment type="catalytic activity">
    <reaction evidence="1">
        <text>ATP + protein L-histidine = ADP + protein N-phospho-L-histidine.</text>
        <dbReference type="EC" id="2.7.13.3"/>
    </reaction>
</comment>
<dbReference type="InterPro" id="IPR050736">
    <property type="entry name" value="Sensor_HK_Regulatory"/>
</dbReference>
<evidence type="ECO:0000256" key="5">
    <source>
        <dbReference type="ARBA" id="ARBA00023012"/>
    </source>
</evidence>